<dbReference type="OrthoDB" id="4966at2759"/>
<evidence type="ECO:0000256" key="4">
    <source>
        <dbReference type="ARBA" id="ARBA00017272"/>
    </source>
</evidence>
<gene>
    <name evidence="14" type="ORF">M011DRAFT_495219</name>
</gene>
<dbReference type="NCBIfam" id="NF006826">
    <property type="entry name" value="PRK09347.1-3"/>
    <property type="match status" value="1"/>
</dbReference>
<dbReference type="PANTHER" id="PTHR11109:SF7">
    <property type="entry name" value="GTP CYCLOHYDROLASE 1"/>
    <property type="match status" value="1"/>
</dbReference>
<evidence type="ECO:0000256" key="8">
    <source>
        <dbReference type="ARBA" id="ARBA00022909"/>
    </source>
</evidence>
<keyword evidence="8" id="KW-0289">Folate biosynthesis</keyword>
<dbReference type="GO" id="GO:0005525">
    <property type="term" value="F:GTP binding"/>
    <property type="evidence" value="ECO:0007669"/>
    <property type="project" value="UniProtKB-KW"/>
</dbReference>
<dbReference type="Gene3D" id="1.10.286.10">
    <property type="match status" value="1"/>
</dbReference>
<evidence type="ECO:0000256" key="12">
    <source>
        <dbReference type="SAM" id="MobiDB-lite"/>
    </source>
</evidence>
<dbReference type="InterPro" id="IPR018234">
    <property type="entry name" value="GTP_CycHdrlase_I_CS"/>
</dbReference>
<keyword evidence="9" id="KW-0342">GTP-binding</keyword>
<evidence type="ECO:0000256" key="3">
    <source>
        <dbReference type="ARBA" id="ARBA00012715"/>
    </source>
</evidence>
<evidence type="ECO:0000256" key="6">
    <source>
        <dbReference type="ARBA" id="ARBA00022741"/>
    </source>
</evidence>
<dbReference type="GO" id="GO:0046654">
    <property type="term" value="P:tetrahydrofolate biosynthetic process"/>
    <property type="evidence" value="ECO:0007669"/>
    <property type="project" value="InterPro"/>
</dbReference>
<dbReference type="UniPathway" id="UPA00848">
    <property type="reaction ID" value="UER00151"/>
</dbReference>
<dbReference type="FunFam" id="1.10.286.10:FF:000003">
    <property type="entry name" value="GTP cyclohydrolase 1"/>
    <property type="match status" value="1"/>
</dbReference>
<evidence type="ECO:0000256" key="7">
    <source>
        <dbReference type="ARBA" id="ARBA00022801"/>
    </source>
</evidence>
<dbReference type="AlphaFoldDB" id="A0A6A6V7K5"/>
<sequence length="327" mass="36743">MPDSPPLRPKSAIPPHMTNGPSPLSISTEQRNKKERESLYSSIESTNRGRHVVNFDPPESYFATPSSSAPLNGRERQELHRRIHSGSESEGHENGVAVRTPLATSRAQSPYTQHPTIDFDGLSWPSIGTRNRKEATEEEKEATLTKLTGAVRTILECVGEDPDREGLLMTPDRYAKALLFFTKGYEENLRDIVNGAVFHEDHDELVIVKDIEIFSLCEHHLVPFTGKMHIGYIPNRRVIGLSKLARIAEMFSRRLQVQERLTKQVALALSEMLQPQGVAVVVESSHLCMVMRGVQKTGAMTTTSCMLGCMRSRAKTREEFLNLINRR</sequence>
<evidence type="ECO:0000256" key="10">
    <source>
        <dbReference type="ARBA" id="ARBA00030854"/>
    </source>
</evidence>
<dbReference type="GO" id="GO:0046656">
    <property type="term" value="P:folic acid biosynthetic process"/>
    <property type="evidence" value="ECO:0007669"/>
    <property type="project" value="UniProtKB-KW"/>
</dbReference>
<evidence type="ECO:0000256" key="2">
    <source>
        <dbReference type="ARBA" id="ARBA00008085"/>
    </source>
</evidence>
<dbReference type="HAMAP" id="MF_00223">
    <property type="entry name" value="FolE"/>
    <property type="match status" value="1"/>
</dbReference>
<dbReference type="GO" id="GO:0005737">
    <property type="term" value="C:cytoplasm"/>
    <property type="evidence" value="ECO:0007669"/>
    <property type="project" value="TreeGrafter"/>
</dbReference>
<evidence type="ECO:0000256" key="1">
    <source>
        <dbReference type="ARBA" id="ARBA00005080"/>
    </source>
</evidence>
<dbReference type="Gene3D" id="3.30.1130.10">
    <property type="match status" value="1"/>
</dbReference>
<organism evidence="14 15">
    <name type="scientific">Sporormia fimetaria CBS 119925</name>
    <dbReference type="NCBI Taxonomy" id="1340428"/>
    <lineage>
        <taxon>Eukaryota</taxon>
        <taxon>Fungi</taxon>
        <taxon>Dikarya</taxon>
        <taxon>Ascomycota</taxon>
        <taxon>Pezizomycotina</taxon>
        <taxon>Dothideomycetes</taxon>
        <taxon>Pleosporomycetidae</taxon>
        <taxon>Pleosporales</taxon>
        <taxon>Sporormiaceae</taxon>
        <taxon>Sporormia</taxon>
    </lineage>
</organism>
<dbReference type="PANTHER" id="PTHR11109">
    <property type="entry name" value="GTP CYCLOHYDROLASE I"/>
    <property type="match status" value="1"/>
</dbReference>
<feature type="compositionally biased region" description="Polar residues" evidence="12">
    <location>
        <begin position="19"/>
        <end position="29"/>
    </location>
</feature>
<feature type="region of interest" description="Disordered" evidence="12">
    <location>
        <begin position="106"/>
        <end position="125"/>
    </location>
</feature>
<protein>
    <recommendedName>
        <fullName evidence="4">GTP cyclohydrolase 1</fullName>
        <ecNumber evidence="3">3.5.4.16</ecNumber>
    </recommendedName>
    <alternativeName>
        <fullName evidence="10">GTP cyclohydrolase I</fullName>
    </alternativeName>
</protein>
<dbReference type="CDD" id="cd00642">
    <property type="entry name" value="GTP_cyclohydro1"/>
    <property type="match status" value="1"/>
</dbReference>
<dbReference type="PROSITE" id="PS00860">
    <property type="entry name" value="GTP_CYCLOHYDROL_1_2"/>
    <property type="match status" value="1"/>
</dbReference>
<evidence type="ECO:0000256" key="5">
    <source>
        <dbReference type="ARBA" id="ARBA00022533"/>
    </source>
</evidence>
<dbReference type="PROSITE" id="PS00859">
    <property type="entry name" value="GTP_CYCLOHYDROL_1_1"/>
    <property type="match status" value="1"/>
</dbReference>
<evidence type="ECO:0000256" key="11">
    <source>
        <dbReference type="ARBA" id="ARBA00055676"/>
    </source>
</evidence>
<keyword evidence="15" id="KW-1185">Reference proteome</keyword>
<comment type="similarity">
    <text evidence="2">Belongs to the GTP cyclohydrolase I family.</text>
</comment>
<dbReference type="EMBL" id="MU006579">
    <property type="protein sequence ID" value="KAF2746053.1"/>
    <property type="molecule type" value="Genomic_DNA"/>
</dbReference>
<name>A0A6A6V7K5_9PLEO</name>
<keyword evidence="7" id="KW-0378">Hydrolase</keyword>
<accession>A0A6A6V7K5</accession>
<dbReference type="Proteomes" id="UP000799440">
    <property type="component" value="Unassembled WGS sequence"/>
</dbReference>
<proteinExistence type="inferred from homology"/>
<dbReference type="Pfam" id="PF01227">
    <property type="entry name" value="GTP_cyclohydroI"/>
    <property type="match status" value="1"/>
</dbReference>
<dbReference type="GO" id="GO:0006729">
    <property type="term" value="P:tetrahydrobiopterin biosynthetic process"/>
    <property type="evidence" value="ECO:0007669"/>
    <property type="project" value="TreeGrafter"/>
</dbReference>
<comment type="function">
    <text evidence="11">GTP cyclohydrolase 1 is the first enzyme in the biosynthetic pathway leading to folic acid.</text>
</comment>
<feature type="region of interest" description="Disordered" evidence="12">
    <location>
        <begin position="1"/>
        <end position="96"/>
    </location>
</feature>
<dbReference type="GO" id="GO:0003934">
    <property type="term" value="F:GTP cyclohydrolase I activity"/>
    <property type="evidence" value="ECO:0007669"/>
    <property type="project" value="UniProtKB-EC"/>
</dbReference>
<evidence type="ECO:0000313" key="15">
    <source>
        <dbReference type="Proteomes" id="UP000799440"/>
    </source>
</evidence>
<keyword evidence="5" id="KW-0021">Allosteric enzyme</keyword>
<feature type="domain" description="GTP cyclohydrolase I" evidence="13">
    <location>
        <begin position="149"/>
        <end position="324"/>
    </location>
</feature>
<dbReference type="InterPro" id="IPR001474">
    <property type="entry name" value="GTP_CycHdrlase_I"/>
</dbReference>
<keyword evidence="6" id="KW-0547">Nucleotide-binding</keyword>
<evidence type="ECO:0000256" key="9">
    <source>
        <dbReference type="ARBA" id="ARBA00023134"/>
    </source>
</evidence>
<dbReference type="GO" id="GO:0008270">
    <property type="term" value="F:zinc ion binding"/>
    <property type="evidence" value="ECO:0007669"/>
    <property type="project" value="TreeGrafter"/>
</dbReference>
<dbReference type="InterPro" id="IPR020602">
    <property type="entry name" value="GTP_CycHdrlase_I_dom"/>
</dbReference>
<dbReference type="NCBIfam" id="TIGR00063">
    <property type="entry name" value="folE"/>
    <property type="match status" value="1"/>
</dbReference>
<dbReference type="EC" id="3.5.4.16" evidence="3"/>
<feature type="compositionally biased region" description="Basic and acidic residues" evidence="12">
    <location>
        <begin position="73"/>
        <end position="93"/>
    </location>
</feature>
<dbReference type="NCBIfam" id="NF006825">
    <property type="entry name" value="PRK09347.1-2"/>
    <property type="match status" value="1"/>
</dbReference>
<feature type="compositionally biased region" description="Polar residues" evidence="12">
    <location>
        <begin position="106"/>
        <end position="115"/>
    </location>
</feature>
<dbReference type="FunFam" id="3.30.1130.10:FF:000012">
    <property type="entry name" value="GTP cyclohydrolase 1"/>
    <property type="match status" value="1"/>
</dbReference>
<evidence type="ECO:0000259" key="13">
    <source>
        <dbReference type="Pfam" id="PF01227"/>
    </source>
</evidence>
<comment type="pathway">
    <text evidence="1">Cofactor biosynthesis; 7,8-dihydroneopterin triphosphate biosynthesis; 7,8-dihydroneopterin triphosphate from GTP: step 1/1.</text>
</comment>
<reference evidence="14" key="1">
    <citation type="journal article" date="2020" name="Stud. Mycol.">
        <title>101 Dothideomycetes genomes: a test case for predicting lifestyles and emergence of pathogens.</title>
        <authorList>
            <person name="Haridas S."/>
            <person name="Albert R."/>
            <person name="Binder M."/>
            <person name="Bloem J."/>
            <person name="Labutti K."/>
            <person name="Salamov A."/>
            <person name="Andreopoulos B."/>
            <person name="Baker S."/>
            <person name="Barry K."/>
            <person name="Bills G."/>
            <person name="Bluhm B."/>
            <person name="Cannon C."/>
            <person name="Castanera R."/>
            <person name="Culley D."/>
            <person name="Daum C."/>
            <person name="Ezra D."/>
            <person name="Gonzalez J."/>
            <person name="Henrissat B."/>
            <person name="Kuo A."/>
            <person name="Liang C."/>
            <person name="Lipzen A."/>
            <person name="Lutzoni F."/>
            <person name="Magnuson J."/>
            <person name="Mondo S."/>
            <person name="Nolan M."/>
            <person name="Ohm R."/>
            <person name="Pangilinan J."/>
            <person name="Park H.-J."/>
            <person name="Ramirez L."/>
            <person name="Alfaro M."/>
            <person name="Sun H."/>
            <person name="Tritt A."/>
            <person name="Yoshinaga Y."/>
            <person name="Zwiers L.-H."/>
            <person name="Turgeon B."/>
            <person name="Goodwin S."/>
            <person name="Spatafora J."/>
            <person name="Crous P."/>
            <person name="Grigoriev I."/>
        </authorList>
    </citation>
    <scope>NUCLEOTIDE SEQUENCE</scope>
    <source>
        <strain evidence="14">CBS 119925</strain>
    </source>
</reference>
<dbReference type="InterPro" id="IPR043133">
    <property type="entry name" value="GTP-CH-I_C/QueF"/>
</dbReference>
<dbReference type="InterPro" id="IPR043134">
    <property type="entry name" value="GTP-CH-I_N"/>
</dbReference>
<evidence type="ECO:0000313" key="14">
    <source>
        <dbReference type="EMBL" id="KAF2746053.1"/>
    </source>
</evidence>
<dbReference type="SUPFAM" id="SSF55620">
    <property type="entry name" value="Tetrahydrobiopterin biosynthesis enzymes-like"/>
    <property type="match status" value="1"/>
</dbReference>